<feature type="signal peptide" evidence="1">
    <location>
        <begin position="1"/>
        <end position="21"/>
    </location>
</feature>
<sequence>MKKTASVLLVAALAMVSCQNAKPVSDKETASAETGMNMKVPFVVAKNYFIKNTVEDKPTFVQKITTQEDFEALFGAAATMGENGMPTRIDFAKQYVIAVLNPSTDMLTSLNMPTLSKNGNIITLAYEEKVEGKQSYTMRPNLILVVDNQYQGEIKTVKK</sequence>
<organism evidence="2 3">
    <name type="scientific">Elizabethkingia meningoseptica</name>
    <name type="common">Chryseobacterium meningosepticum</name>
    <dbReference type="NCBI Taxonomy" id="238"/>
    <lineage>
        <taxon>Bacteria</taxon>
        <taxon>Pseudomonadati</taxon>
        <taxon>Bacteroidota</taxon>
        <taxon>Flavobacteriia</taxon>
        <taxon>Flavobacteriales</taxon>
        <taxon>Weeksellaceae</taxon>
        <taxon>Elizabethkingia</taxon>
    </lineage>
</organism>
<dbReference type="AlphaFoldDB" id="A0A1V3TZC6"/>
<dbReference type="RefSeq" id="WP_016200494.1">
    <property type="nucleotide sequence ID" value="NZ_CP014338.1"/>
</dbReference>
<feature type="chain" id="PRO_5010720491" evidence="1">
    <location>
        <begin position="22"/>
        <end position="159"/>
    </location>
</feature>
<keyword evidence="3" id="KW-1185">Reference proteome</keyword>
<dbReference type="GeneID" id="48544918"/>
<dbReference type="EMBL" id="MPOG01000011">
    <property type="protein sequence ID" value="OOH95183.1"/>
    <property type="molecule type" value="Genomic_DNA"/>
</dbReference>
<protein>
    <submittedName>
        <fullName evidence="2">Uncharacterized protein</fullName>
    </submittedName>
</protein>
<name>A0A1V3TZC6_ELIME</name>
<gene>
    <name evidence="2" type="ORF">BMF97_10100</name>
</gene>
<evidence type="ECO:0000313" key="3">
    <source>
        <dbReference type="Proteomes" id="UP000188947"/>
    </source>
</evidence>
<evidence type="ECO:0000313" key="2">
    <source>
        <dbReference type="EMBL" id="OOH95183.1"/>
    </source>
</evidence>
<keyword evidence="1" id="KW-0732">Signal</keyword>
<dbReference type="OrthoDB" id="8613168at2"/>
<reference evidence="2 3" key="1">
    <citation type="submission" date="2016-11" db="EMBL/GenBank/DDBJ databases">
        <title>Genome sequence and comparative genomic analysis of clinical strain Elizabethkingia meningoseptica 61421 PRCM.</title>
        <authorList>
            <person name="Wang M."/>
            <person name="Hu S."/>
            <person name="Cao L."/>
            <person name="Jiang T."/>
            <person name="Zhou Y."/>
            <person name="Ming D."/>
        </authorList>
    </citation>
    <scope>NUCLEOTIDE SEQUENCE [LARGE SCALE GENOMIC DNA]</scope>
    <source>
        <strain evidence="2 3">61421 PRCM</strain>
    </source>
</reference>
<dbReference type="Proteomes" id="UP000188947">
    <property type="component" value="Unassembled WGS sequence"/>
</dbReference>
<proteinExistence type="predicted"/>
<comment type="caution">
    <text evidence="2">The sequence shown here is derived from an EMBL/GenBank/DDBJ whole genome shotgun (WGS) entry which is preliminary data.</text>
</comment>
<evidence type="ECO:0000256" key="1">
    <source>
        <dbReference type="SAM" id="SignalP"/>
    </source>
</evidence>
<accession>A0A1V3TZC6</accession>
<dbReference type="eggNOG" id="ENOG5033054">
    <property type="taxonomic scope" value="Bacteria"/>
</dbReference>
<dbReference type="KEGG" id="emg:BBD33_15950"/>
<dbReference type="PROSITE" id="PS51257">
    <property type="entry name" value="PROKAR_LIPOPROTEIN"/>
    <property type="match status" value="1"/>
</dbReference>